<dbReference type="CDD" id="cd00086">
    <property type="entry name" value="homeodomain"/>
    <property type="match status" value="1"/>
</dbReference>
<dbReference type="PROSITE" id="PS50071">
    <property type="entry name" value="HOMEOBOX_2"/>
    <property type="match status" value="1"/>
</dbReference>
<protein>
    <submittedName>
        <fullName evidence="10">Cone-rod homeobox protein-like</fullName>
    </submittedName>
</protein>
<evidence type="ECO:0000313" key="10">
    <source>
        <dbReference type="RefSeq" id="XP_032118729.1"/>
    </source>
</evidence>
<dbReference type="InterPro" id="IPR001356">
    <property type="entry name" value="HD"/>
</dbReference>
<keyword evidence="4 5" id="KW-0539">Nucleus</keyword>
<keyword evidence="9" id="KW-1185">Reference proteome</keyword>
<dbReference type="PROSITE" id="PS00027">
    <property type="entry name" value="HOMEOBOX_1"/>
    <property type="match status" value="1"/>
</dbReference>
<evidence type="ECO:0000256" key="3">
    <source>
        <dbReference type="ARBA" id="ARBA00023155"/>
    </source>
</evidence>
<organism evidence="9 10">
    <name type="scientific">Sapajus apella</name>
    <name type="common">Brown-capped capuchin</name>
    <name type="synonym">Cebus apella</name>
    <dbReference type="NCBI Taxonomy" id="9515"/>
    <lineage>
        <taxon>Eukaryota</taxon>
        <taxon>Metazoa</taxon>
        <taxon>Chordata</taxon>
        <taxon>Craniata</taxon>
        <taxon>Vertebrata</taxon>
        <taxon>Euteleostomi</taxon>
        <taxon>Mammalia</taxon>
        <taxon>Eutheria</taxon>
        <taxon>Euarchontoglires</taxon>
        <taxon>Primates</taxon>
        <taxon>Haplorrhini</taxon>
        <taxon>Platyrrhini</taxon>
        <taxon>Cebidae</taxon>
        <taxon>Cebinae</taxon>
        <taxon>Sapajus</taxon>
    </lineage>
</organism>
<feature type="region of interest" description="Disordered" evidence="7">
    <location>
        <begin position="42"/>
        <end position="91"/>
    </location>
</feature>
<dbReference type="GeneID" id="116539682"/>
<dbReference type="AlphaFoldDB" id="A0A6J3GLF4"/>
<dbReference type="GO" id="GO:0000978">
    <property type="term" value="F:RNA polymerase II cis-regulatory region sequence-specific DNA binding"/>
    <property type="evidence" value="ECO:0007669"/>
    <property type="project" value="TreeGrafter"/>
</dbReference>
<dbReference type="PANTHER" id="PTHR45793">
    <property type="entry name" value="HOMEOBOX PROTEIN"/>
    <property type="match status" value="1"/>
</dbReference>
<dbReference type="Proteomes" id="UP000504640">
    <property type="component" value="Unplaced"/>
</dbReference>
<keyword evidence="2 5" id="KW-0238">DNA-binding</keyword>
<evidence type="ECO:0000256" key="5">
    <source>
        <dbReference type="PROSITE-ProRule" id="PRU00108"/>
    </source>
</evidence>
<reference evidence="10" key="1">
    <citation type="submission" date="2025-08" db="UniProtKB">
        <authorList>
            <consortium name="RefSeq"/>
        </authorList>
    </citation>
    <scope>IDENTIFICATION</scope>
    <source>
        <tissue evidence="10">Blood</tissue>
    </source>
</reference>
<proteinExistence type="predicted"/>
<dbReference type="SMART" id="SM00389">
    <property type="entry name" value="HOX"/>
    <property type="match status" value="1"/>
</dbReference>
<comment type="subcellular location">
    <subcellularLocation>
        <location evidence="1 5 6">Nucleus</location>
    </subcellularLocation>
</comment>
<dbReference type="PANTHER" id="PTHR45793:SF12">
    <property type="entry name" value="TETRAPEPTIDE REPEAT HOMEOBOX 1"/>
    <property type="match status" value="1"/>
</dbReference>
<feature type="compositionally biased region" description="Gly residues" evidence="7">
    <location>
        <begin position="214"/>
        <end position="226"/>
    </location>
</feature>
<feature type="region of interest" description="Disordered" evidence="7">
    <location>
        <begin position="338"/>
        <end position="366"/>
    </location>
</feature>
<dbReference type="GO" id="GO:0000981">
    <property type="term" value="F:DNA-binding transcription factor activity, RNA polymerase II-specific"/>
    <property type="evidence" value="ECO:0007669"/>
    <property type="project" value="InterPro"/>
</dbReference>
<evidence type="ECO:0000256" key="4">
    <source>
        <dbReference type="ARBA" id="ARBA00023242"/>
    </source>
</evidence>
<accession>A0A6J3GLF4</accession>
<dbReference type="SUPFAM" id="SSF46689">
    <property type="entry name" value="Homeodomain-like"/>
    <property type="match status" value="1"/>
</dbReference>
<feature type="compositionally biased region" description="Gly residues" evidence="7">
    <location>
        <begin position="42"/>
        <end position="55"/>
    </location>
</feature>
<feature type="domain" description="Homeobox" evidence="8">
    <location>
        <begin position="82"/>
        <end position="142"/>
    </location>
</feature>
<evidence type="ECO:0000256" key="6">
    <source>
        <dbReference type="RuleBase" id="RU000682"/>
    </source>
</evidence>
<feature type="compositionally biased region" description="Pro residues" evidence="7">
    <location>
        <begin position="265"/>
        <end position="281"/>
    </location>
</feature>
<gene>
    <name evidence="10" type="primary">LOC116539682</name>
</gene>
<dbReference type="InterPro" id="IPR009057">
    <property type="entry name" value="Homeodomain-like_sf"/>
</dbReference>
<dbReference type="GO" id="GO:0005634">
    <property type="term" value="C:nucleus"/>
    <property type="evidence" value="ECO:0007669"/>
    <property type="project" value="UniProtKB-SubCell"/>
</dbReference>
<feature type="compositionally biased region" description="Pro residues" evidence="7">
    <location>
        <begin position="227"/>
        <end position="251"/>
    </location>
</feature>
<feature type="region of interest" description="Disordered" evidence="7">
    <location>
        <begin position="140"/>
        <end position="310"/>
    </location>
</feature>
<feature type="compositionally biased region" description="Pro residues" evidence="7">
    <location>
        <begin position="290"/>
        <end position="300"/>
    </location>
</feature>
<evidence type="ECO:0000256" key="1">
    <source>
        <dbReference type="ARBA" id="ARBA00004123"/>
    </source>
</evidence>
<evidence type="ECO:0000256" key="2">
    <source>
        <dbReference type="ARBA" id="ARBA00023125"/>
    </source>
</evidence>
<dbReference type="Pfam" id="PF00046">
    <property type="entry name" value="Homeodomain"/>
    <property type="match status" value="1"/>
</dbReference>
<name>A0A6J3GLF4_SAPAP</name>
<keyword evidence="3 5" id="KW-0371">Homeobox</keyword>
<evidence type="ECO:0000256" key="7">
    <source>
        <dbReference type="SAM" id="MobiDB-lite"/>
    </source>
</evidence>
<evidence type="ECO:0000313" key="9">
    <source>
        <dbReference type="Proteomes" id="UP000504640"/>
    </source>
</evidence>
<dbReference type="RefSeq" id="XP_032118729.1">
    <property type="nucleotide sequence ID" value="XM_032262838.1"/>
</dbReference>
<dbReference type="InterPro" id="IPR017970">
    <property type="entry name" value="Homeobox_CS"/>
</dbReference>
<evidence type="ECO:0000259" key="8">
    <source>
        <dbReference type="PROSITE" id="PS50071"/>
    </source>
</evidence>
<feature type="DNA-binding region" description="Homeobox" evidence="5">
    <location>
        <begin position="84"/>
        <end position="143"/>
    </location>
</feature>
<sequence>MWTLRPRVVQGLVRTSGCYPSAAAARPPGLLAGRRGPGFWGAGAGGAEGRGGLPGGFSDPVSLLLPGPPPAQGRPLNQNPPRRQRQERTVYTRSQQEELEAYFQEKQYPTFDERLELAQKLDLREQQLQVWFKNRRAKLARERRLQKQPQSGPGPRGCGVRAAPPDPAGAASAPGGPEFPQGWDSWMSPQPGPSGILPAAKPTTYSLHQAWGGPERGAQGGFLAGPGPGPSPIPAPLRGPAQVPGPHPGPTSGPFSGSMLGPASNPGPVPGPVSGPGPIPDPVRGGCLMPPGPASLPDPAPDSMWPQSPYASSFWPDTQLFSDLPELLAPLDAFEDSSVSTQMSQYEEKNGSVDENPSLPRGFLDL</sequence>
<dbReference type="Gene3D" id="1.10.10.60">
    <property type="entry name" value="Homeodomain-like"/>
    <property type="match status" value="1"/>
</dbReference>